<evidence type="ECO:0000256" key="1">
    <source>
        <dbReference type="ARBA" id="ARBA00004651"/>
    </source>
</evidence>
<organism evidence="10 11">
    <name type="scientific">Bugula neritina</name>
    <name type="common">Brown bryozoan</name>
    <name type="synonym">Sertularia neritina</name>
    <dbReference type="NCBI Taxonomy" id="10212"/>
    <lineage>
        <taxon>Eukaryota</taxon>
        <taxon>Metazoa</taxon>
        <taxon>Spiralia</taxon>
        <taxon>Lophotrochozoa</taxon>
        <taxon>Bryozoa</taxon>
        <taxon>Gymnolaemata</taxon>
        <taxon>Cheilostomatida</taxon>
        <taxon>Flustrina</taxon>
        <taxon>Buguloidea</taxon>
        <taxon>Bugulidae</taxon>
        <taxon>Bugula</taxon>
    </lineage>
</organism>
<keyword evidence="5 9" id="KW-1133">Transmembrane helix</keyword>
<dbReference type="AlphaFoldDB" id="A0A7J7KU46"/>
<proteinExistence type="inferred from homology"/>
<dbReference type="GO" id="GO:0005921">
    <property type="term" value="C:gap junction"/>
    <property type="evidence" value="ECO:0007669"/>
    <property type="project" value="UniProtKB-UniRule"/>
</dbReference>
<keyword evidence="11" id="KW-1185">Reference proteome</keyword>
<evidence type="ECO:0000256" key="6">
    <source>
        <dbReference type="ARBA" id="ARBA00023065"/>
    </source>
</evidence>
<comment type="subcellular location">
    <subcellularLocation>
        <location evidence="1 9">Cell membrane</location>
        <topology evidence="1 9">Multi-pass membrane protein</topology>
    </subcellularLocation>
</comment>
<accession>A0A7J7KU46</accession>
<evidence type="ECO:0000256" key="9">
    <source>
        <dbReference type="RuleBase" id="RU010713"/>
    </source>
</evidence>
<keyword evidence="6 9" id="KW-0406">Ion transport</keyword>
<dbReference type="PROSITE" id="PS51013">
    <property type="entry name" value="PANNEXIN"/>
    <property type="match status" value="1"/>
</dbReference>
<comment type="caution">
    <text evidence="10">The sequence shown here is derived from an EMBL/GenBank/DDBJ whole genome shotgun (WGS) entry which is preliminary data.</text>
</comment>
<comment type="caution">
    <text evidence="9">Lacks conserved residue(s) required for the propagation of feature annotation.</text>
</comment>
<evidence type="ECO:0000256" key="5">
    <source>
        <dbReference type="ARBA" id="ARBA00022989"/>
    </source>
</evidence>
<keyword evidence="7 9" id="KW-0472">Membrane</keyword>
<evidence type="ECO:0000256" key="7">
    <source>
        <dbReference type="ARBA" id="ARBA00023136"/>
    </source>
</evidence>
<evidence type="ECO:0000256" key="3">
    <source>
        <dbReference type="ARBA" id="ARBA00022475"/>
    </source>
</evidence>
<comment type="function">
    <text evidence="9">Structural component of the gap junctions.</text>
</comment>
<dbReference type="GO" id="GO:0034220">
    <property type="term" value="P:monoatomic ion transmembrane transport"/>
    <property type="evidence" value="ECO:0007669"/>
    <property type="project" value="UniProtKB-KW"/>
</dbReference>
<evidence type="ECO:0000256" key="8">
    <source>
        <dbReference type="ARBA" id="ARBA00023303"/>
    </source>
</evidence>
<evidence type="ECO:0000256" key="2">
    <source>
        <dbReference type="ARBA" id="ARBA00022448"/>
    </source>
</evidence>
<dbReference type="Pfam" id="PF00876">
    <property type="entry name" value="Innexin"/>
    <property type="match status" value="1"/>
</dbReference>
<comment type="similarity">
    <text evidence="9">Belongs to the pannexin family.</text>
</comment>
<reference evidence="10" key="1">
    <citation type="submission" date="2020-06" db="EMBL/GenBank/DDBJ databases">
        <title>Draft genome of Bugula neritina, a colonial animal packing powerful symbionts and potential medicines.</title>
        <authorList>
            <person name="Rayko M."/>
        </authorList>
    </citation>
    <scope>NUCLEOTIDE SEQUENCE [LARGE SCALE GENOMIC DNA]</scope>
    <source>
        <strain evidence="10">Kwan_BN1</strain>
    </source>
</reference>
<evidence type="ECO:0000313" key="10">
    <source>
        <dbReference type="EMBL" id="KAF6041673.1"/>
    </source>
</evidence>
<feature type="transmembrane region" description="Helical" evidence="9">
    <location>
        <begin position="218"/>
        <end position="243"/>
    </location>
</feature>
<dbReference type="EMBL" id="VXIV02000005">
    <property type="protein sequence ID" value="KAF6041673.1"/>
    <property type="molecule type" value="Genomic_DNA"/>
</dbReference>
<keyword evidence="2 9" id="KW-0813">Transport</keyword>
<sequence length="362" mass="41941">MVLSDLIGALREGSQLISNRDDDMYDRLSNRWSIGGLQVSVTLSNRWSIVTGGLQVSVTLSNRWSAGIILSIALLLTSHSYIGDPIDCFEPAEFEDQWVEYMDNICWVSNTYYVPLNQSIPDPALDLPHKQELQYYQWVPIVLTIQAFFFMIPGLFWNAVAEGSGYSIKEIVQTCKGAESLNPETRDETITYLVNNMVRFIKYRKPYKKRRMPIGKRYGKFVFLMYMVTKLLYIGNAVGQIYLLDVFLGNGYTLYGWQALKDLTKAWDWQTSPMFPRITLCSFEIRKLGQNIHRYTVQCLLSVNLFNEKAFIILWWWLVYVAAMSIFGLIVWVVTASSPYSQKAYVKKYLKIMGRRNNDEVR</sequence>
<dbReference type="Proteomes" id="UP000593567">
    <property type="component" value="Unassembled WGS sequence"/>
</dbReference>
<dbReference type="PANTHER" id="PTHR11893:SF36">
    <property type="entry name" value="INNEXIN-5"/>
    <property type="match status" value="1"/>
</dbReference>
<dbReference type="GO" id="GO:0005886">
    <property type="term" value="C:plasma membrane"/>
    <property type="evidence" value="ECO:0007669"/>
    <property type="project" value="UniProtKB-SubCell"/>
</dbReference>
<evidence type="ECO:0000313" key="11">
    <source>
        <dbReference type="Proteomes" id="UP000593567"/>
    </source>
</evidence>
<dbReference type="InterPro" id="IPR000990">
    <property type="entry name" value="Innexin"/>
</dbReference>
<keyword evidence="4 9" id="KW-0812">Transmembrane</keyword>
<protein>
    <recommendedName>
        <fullName evidence="9">Innexin</fullName>
    </recommendedName>
</protein>
<dbReference type="PRINTS" id="PR01262">
    <property type="entry name" value="INNEXIN"/>
</dbReference>
<feature type="transmembrane region" description="Helical" evidence="9">
    <location>
        <begin position="135"/>
        <end position="160"/>
    </location>
</feature>
<evidence type="ECO:0000256" key="4">
    <source>
        <dbReference type="ARBA" id="ARBA00022692"/>
    </source>
</evidence>
<keyword evidence="3" id="KW-1003">Cell membrane</keyword>
<dbReference type="PANTHER" id="PTHR11893">
    <property type="entry name" value="INNEXIN"/>
    <property type="match status" value="1"/>
</dbReference>
<gene>
    <name evidence="9" type="primary">inx</name>
    <name evidence="10" type="ORF">EB796_000016</name>
</gene>
<feature type="transmembrane region" description="Helical" evidence="9">
    <location>
        <begin position="310"/>
        <end position="334"/>
    </location>
</feature>
<name>A0A7J7KU46_BUGNE</name>
<dbReference type="OrthoDB" id="5867527at2759"/>
<keyword evidence="8 9" id="KW-0407">Ion channel</keyword>